<dbReference type="InterPro" id="IPR006861">
    <property type="entry name" value="HABP4_PAIRBP1-bd"/>
</dbReference>
<feature type="compositionally biased region" description="Basic and acidic residues" evidence="1">
    <location>
        <begin position="55"/>
        <end position="73"/>
    </location>
</feature>
<name>A0A1X0R1P7_RHIZD</name>
<feature type="domain" description="Hyaluronan/mRNA-binding protein" evidence="2">
    <location>
        <begin position="65"/>
        <end position="154"/>
    </location>
</feature>
<dbReference type="Gene3D" id="6.10.140.1040">
    <property type="match status" value="1"/>
</dbReference>
<dbReference type="GO" id="GO:0005634">
    <property type="term" value="C:nucleus"/>
    <property type="evidence" value="ECO:0007669"/>
    <property type="project" value="TreeGrafter"/>
</dbReference>
<feature type="compositionally biased region" description="Basic and acidic residues" evidence="1">
    <location>
        <begin position="32"/>
        <end position="47"/>
    </location>
</feature>
<dbReference type="PANTHER" id="PTHR12299">
    <property type="entry name" value="HYALURONIC ACID-BINDING PROTEIN 4"/>
    <property type="match status" value="1"/>
</dbReference>
<evidence type="ECO:0000259" key="2">
    <source>
        <dbReference type="SMART" id="SM01233"/>
    </source>
</evidence>
<dbReference type="Proteomes" id="UP000242414">
    <property type="component" value="Unassembled WGS sequence"/>
</dbReference>
<proteinExistence type="predicted"/>
<protein>
    <recommendedName>
        <fullName evidence="2">Hyaluronan/mRNA-binding protein domain-containing protein</fullName>
    </recommendedName>
</protein>
<feature type="compositionally biased region" description="Low complexity" evidence="1">
    <location>
        <begin position="21"/>
        <end position="31"/>
    </location>
</feature>
<dbReference type="SMART" id="SM01233">
    <property type="entry name" value="HABP4_PAI-RBP1"/>
    <property type="match status" value="1"/>
</dbReference>
<sequence>MSTFSKNLFDVLAEQDNTPVKAESPAPAAAAADKKNAPKAKEAPKGEKKARRHGDRPTKDGRPRRGRQFDRHSGTGLVDSQKKINQGWGKPGKAEVEAAKDTLNPADPDAPEQEAPATPVEPEEKVKTLDEYLAEKAAKALKVALPEVRKANDADEAAFAGAVVHTKAELEEFYVSKETKTVTKKTEKSRKEKVVIDIEQRFQEKPRNDFRKNDRRGGRNSGRKSAKSNFAAVNIQDAAAFPSLGATA</sequence>
<dbReference type="GO" id="GO:0005737">
    <property type="term" value="C:cytoplasm"/>
    <property type="evidence" value="ECO:0007669"/>
    <property type="project" value="TreeGrafter"/>
</dbReference>
<dbReference type="PANTHER" id="PTHR12299:SF17">
    <property type="entry name" value="AT19571P-RELATED"/>
    <property type="match status" value="1"/>
</dbReference>
<dbReference type="GO" id="GO:0003723">
    <property type="term" value="F:RNA binding"/>
    <property type="evidence" value="ECO:0007669"/>
    <property type="project" value="InterPro"/>
</dbReference>
<feature type="compositionally biased region" description="Basic and acidic residues" evidence="1">
    <location>
        <begin position="178"/>
        <end position="217"/>
    </location>
</feature>
<dbReference type="Pfam" id="PF04774">
    <property type="entry name" value="HABP4_PAI-RBP1"/>
    <property type="match status" value="1"/>
</dbReference>
<accession>A0A1X0R1P7</accession>
<dbReference type="EMBL" id="KV921934">
    <property type="protein sequence ID" value="ORE05906.1"/>
    <property type="molecule type" value="Genomic_DNA"/>
</dbReference>
<dbReference type="OrthoDB" id="5390558at2759"/>
<dbReference type="VEuPathDB" id="FungiDB:BCV72DRAFT_306013"/>
<dbReference type="AlphaFoldDB" id="A0A1X0R1P7"/>
<gene>
    <name evidence="3" type="ORF">BCV72DRAFT_306013</name>
</gene>
<feature type="region of interest" description="Disordered" evidence="1">
    <location>
        <begin position="1"/>
        <end position="125"/>
    </location>
</feature>
<feature type="region of interest" description="Disordered" evidence="1">
    <location>
        <begin position="178"/>
        <end position="229"/>
    </location>
</feature>
<evidence type="ECO:0000313" key="3">
    <source>
        <dbReference type="EMBL" id="ORE05906.1"/>
    </source>
</evidence>
<evidence type="ECO:0000256" key="1">
    <source>
        <dbReference type="SAM" id="MobiDB-lite"/>
    </source>
</evidence>
<reference evidence="3" key="1">
    <citation type="journal article" date="2016" name="Proc. Natl. Acad. Sci. U.S.A.">
        <title>Lipid metabolic changes in an early divergent fungus govern the establishment of a mutualistic symbiosis with endobacteria.</title>
        <authorList>
            <person name="Lastovetsky O.A."/>
            <person name="Gaspar M.L."/>
            <person name="Mondo S.J."/>
            <person name="LaButti K.M."/>
            <person name="Sandor L."/>
            <person name="Grigoriev I.V."/>
            <person name="Henry S.A."/>
            <person name="Pawlowska T.E."/>
        </authorList>
    </citation>
    <scope>NUCLEOTIDE SEQUENCE [LARGE SCALE GENOMIC DNA]</scope>
    <source>
        <strain evidence="3">ATCC 52814</strain>
    </source>
</reference>
<organism evidence="3">
    <name type="scientific">Rhizopus microsporus var. microsporus</name>
    <dbReference type="NCBI Taxonomy" id="86635"/>
    <lineage>
        <taxon>Eukaryota</taxon>
        <taxon>Fungi</taxon>
        <taxon>Fungi incertae sedis</taxon>
        <taxon>Mucoromycota</taxon>
        <taxon>Mucoromycotina</taxon>
        <taxon>Mucoromycetes</taxon>
        <taxon>Mucorales</taxon>
        <taxon>Mucorineae</taxon>
        <taxon>Rhizopodaceae</taxon>
        <taxon>Rhizopus</taxon>
    </lineage>
</organism>
<dbReference type="InterPro" id="IPR039764">
    <property type="entry name" value="HABP4/SERBP1-like"/>
</dbReference>